<proteinExistence type="predicted"/>
<dbReference type="EMBL" id="GDHC01014979">
    <property type="protein sequence ID" value="JAQ03650.1"/>
    <property type="molecule type" value="Transcribed_RNA"/>
</dbReference>
<reference evidence="2" key="1">
    <citation type="journal article" date="2016" name="Gigascience">
        <title>De novo construction of an expanded transcriptome assembly for the western tarnished plant bug, Lygus hesperus.</title>
        <authorList>
            <person name="Tassone E.E."/>
            <person name="Geib S.M."/>
            <person name="Hall B."/>
            <person name="Fabrick J.A."/>
            <person name="Brent C.S."/>
            <person name="Hull J.J."/>
        </authorList>
    </citation>
    <scope>NUCLEOTIDE SEQUENCE</scope>
</reference>
<gene>
    <name evidence="2" type="ORF">g.20446</name>
</gene>
<feature type="transmembrane region" description="Helical" evidence="1">
    <location>
        <begin position="38"/>
        <end position="57"/>
    </location>
</feature>
<organism evidence="2">
    <name type="scientific">Lygus hesperus</name>
    <name type="common">Western plant bug</name>
    <dbReference type="NCBI Taxonomy" id="30085"/>
    <lineage>
        <taxon>Eukaryota</taxon>
        <taxon>Metazoa</taxon>
        <taxon>Ecdysozoa</taxon>
        <taxon>Arthropoda</taxon>
        <taxon>Hexapoda</taxon>
        <taxon>Insecta</taxon>
        <taxon>Pterygota</taxon>
        <taxon>Neoptera</taxon>
        <taxon>Paraneoptera</taxon>
        <taxon>Hemiptera</taxon>
        <taxon>Heteroptera</taxon>
        <taxon>Panheteroptera</taxon>
        <taxon>Cimicomorpha</taxon>
        <taxon>Miridae</taxon>
        <taxon>Mirini</taxon>
        <taxon>Lygus</taxon>
    </lineage>
</organism>
<keyword evidence="1" id="KW-0812">Transmembrane</keyword>
<keyword evidence="1" id="KW-0472">Membrane</keyword>
<sequence length="113" mass="12734">TTKKRDKTFISAWLNLAVTNPETCNKYFESSLVVTTDFFFVIFATCPALFTFVAFIITDCIFAVVIEQAIVTLLITAAVVIGRFMFLFLVCMLPRRTCPPALVKLPQCIRQAQ</sequence>
<protein>
    <submittedName>
        <fullName evidence="2">Uncharacterized protein</fullName>
    </submittedName>
</protein>
<feature type="transmembrane region" description="Helical" evidence="1">
    <location>
        <begin position="69"/>
        <end position="90"/>
    </location>
</feature>
<evidence type="ECO:0000313" key="2">
    <source>
        <dbReference type="EMBL" id="JAQ03650.1"/>
    </source>
</evidence>
<evidence type="ECO:0000256" key="1">
    <source>
        <dbReference type="SAM" id="Phobius"/>
    </source>
</evidence>
<accession>A0A146LAJ3</accession>
<keyword evidence="1" id="KW-1133">Transmembrane helix</keyword>
<name>A0A146LAJ3_LYGHE</name>
<dbReference type="AlphaFoldDB" id="A0A146LAJ3"/>
<feature type="non-terminal residue" evidence="2">
    <location>
        <position position="1"/>
    </location>
</feature>